<protein>
    <submittedName>
        <fullName evidence="1">Uncharacterized protein</fullName>
    </submittedName>
</protein>
<proteinExistence type="predicted"/>
<gene>
    <name evidence="1" type="ORF">PG2054B_1598</name>
</gene>
<sequence>MAVMDNKERKVWLSGTLSEDAIVTAGYGGRKTLRLVIKPHGADQAVEAVSHHMAMAQQVELCRPRIGNDVMLYGSIRRDDDTGKVFIDPRVIAFDAICADGDGA</sequence>
<dbReference type="EMBL" id="RYUN01000016">
    <property type="protein sequence ID" value="RYQ18536.1"/>
    <property type="molecule type" value="Genomic_DNA"/>
</dbReference>
<dbReference type="Proteomes" id="UP000294221">
    <property type="component" value="Unassembled WGS sequence"/>
</dbReference>
<evidence type="ECO:0000313" key="2">
    <source>
        <dbReference type="Proteomes" id="UP000294221"/>
    </source>
</evidence>
<comment type="caution">
    <text evidence="1">The sequence shown here is derived from an EMBL/GenBank/DDBJ whole genome shotgun (WGS) entry which is preliminary data.</text>
</comment>
<organism evidence="1 2">
    <name type="scientific">Bifidobacterium pseudolongum subsp. pseudolongum</name>
    <dbReference type="NCBI Taxonomy" id="31954"/>
    <lineage>
        <taxon>Bacteria</taxon>
        <taxon>Bacillati</taxon>
        <taxon>Actinomycetota</taxon>
        <taxon>Actinomycetes</taxon>
        <taxon>Bifidobacteriales</taxon>
        <taxon>Bifidobacteriaceae</taxon>
        <taxon>Bifidobacterium</taxon>
    </lineage>
</organism>
<dbReference type="AlphaFoldDB" id="A0A4Q5A4F2"/>
<reference evidence="1 2" key="1">
    <citation type="submission" date="2018-12" db="EMBL/GenBank/DDBJ databases">
        <title>Unveiling genomic diversity among members of the Bifidobacterium pseudolongum species, a widely distributed gut commensal of the animal kingdom.</title>
        <authorList>
            <person name="Lugli G.A."/>
            <person name="Duranti S."/>
            <person name="Albert K."/>
            <person name="Mancabelli L."/>
            <person name="Napoli S."/>
            <person name="Viappiani A."/>
            <person name="Anzalone R."/>
            <person name="Longhi G."/>
            <person name="Milani C."/>
            <person name="Turroni F."/>
            <person name="Alessandri G."/>
            <person name="Sela D.A."/>
            <person name="Van Sinderen D."/>
            <person name="Ventura M."/>
        </authorList>
    </citation>
    <scope>NUCLEOTIDE SEQUENCE [LARGE SCALE GENOMIC DNA]</scope>
    <source>
        <strain evidence="1 2">2054B</strain>
    </source>
</reference>
<evidence type="ECO:0000313" key="1">
    <source>
        <dbReference type="EMBL" id="RYQ18536.1"/>
    </source>
</evidence>
<accession>A0A4Q5A4F2</accession>
<name>A0A4Q5A4F2_9BIFI</name>